<dbReference type="SUPFAM" id="SSF54637">
    <property type="entry name" value="Thioesterase/thiol ester dehydrase-isomerase"/>
    <property type="match status" value="1"/>
</dbReference>
<evidence type="ECO:0000256" key="1">
    <source>
        <dbReference type="ARBA" id="ARBA00022801"/>
    </source>
</evidence>
<sequence length="156" mass="17369">MSTPSGTADLPWDYPQPFVVPVVPEATDIDGLRHTNNAIYVNWCEMAGWAHSEALGLSVADYQRLNRAMVIRKAEYEYLLPSLLGQQLALGTWITASDGKLTMERRFQLIRVADRSVILRGRWELVCVELDSGRPRRLPEVFAAVYLPVLVAGAGA</sequence>
<organism evidence="2 3">
    <name type="scientific">Paenacidovorax caeni</name>
    <dbReference type="NCBI Taxonomy" id="343013"/>
    <lineage>
        <taxon>Bacteria</taxon>
        <taxon>Pseudomonadati</taxon>
        <taxon>Pseudomonadota</taxon>
        <taxon>Betaproteobacteria</taxon>
        <taxon>Burkholderiales</taxon>
        <taxon>Comamonadaceae</taxon>
        <taxon>Paenacidovorax</taxon>
    </lineage>
</organism>
<dbReference type="OrthoDB" id="9801517at2"/>
<evidence type="ECO:0000313" key="2">
    <source>
        <dbReference type="EMBL" id="SFU47285.1"/>
    </source>
</evidence>
<dbReference type="InterPro" id="IPR050563">
    <property type="entry name" value="4-hydroxybenzoyl-CoA_TE"/>
</dbReference>
<protein>
    <submittedName>
        <fullName evidence="2">Acyl-CoA thioester hydrolase</fullName>
    </submittedName>
</protein>
<keyword evidence="3" id="KW-1185">Reference proteome</keyword>
<dbReference type="PANTHER" id="PTHR31793:SF37">
    <property type="entry name" value="ACYL-COA THIOESTER HYDROLASE YBGC"/>
    <property type="match status" value="1"/>
</dbReference>
<dbReference type="STRING" id="343013.SAMN04489707_100581"/>
<dbReference type="PANTHER" id="PTHR31793">
    <property type="entry name" value="4-HYDROXYBENZOYL-COA THIOESTERASE FAMILY MEMBER"/>
    <property type="match status" value="1"/>
</dbReference>
<dbReference type="GO" id="GO:0047617">
    <property type="term" value="F:fatty acyl-CoA hydrolase activity"/>
    <property type="evidence" value="ECO:0007669"/>
    <property type="project" value="TreeGrafter"/>
</dbReference>
<dbReference type="AlphaFoldDB" id="A0A1I7GFR5"/>
<reference evidence="2 3" key="1">
    <citation type="submission" date="2016-10" db="EMBL/GenBank/DDBJ databases">
        <authorList>
            <person name="de Groot N.N."/>
        </authorList>
    </citation>
    <scope>NUCLEOTIDE SEQUENCE [LARGE SCALE GENOMIC DNA]</scope>
    <source>
        <strain evidence="2 3">R-24608</strain>
    </source>
</reference>
<gene>
    <name evidence="2" type="ORF">SAMN04489707_100581</name>
</gene>
<name>A0A1I7GFR5_9BURK</name>
<keyword evidence="1 2" id="KW-0378">Hydrolase</keyword>
<proteinExistence type="predicted"/>
<dbReference type="Proteomes" id="UP000183656">
    <property type="component" value="Unassembled WGS sequence"/>
</dbReference>
<accession>A0A1I7GFR5</accession>
<dbReference type="EMBL" id="FPBX01000005">
    <property type="protein sequence ID" value="SFU47285.1"/>
    <property type="molecule type" value="Genomic_DNA"/>
</dbReference>
<dbReference type="CDD" id="cd00586">
    <property type="entry name" value="4HBT"/>
    <property type="match status" value="1"/>
</dbReference>
<dbReference type="InterPro" id="IPR029069">
    <property type="entry name" value="HotDog_dom_sf"/>
</dbReference>
<dbReference type="Pfam" id="PF13279">
    <property type="entry name" value="4HBT_2"/>
    <property type="match status" value="1"/>
</dbReference>
<evidence type="ECO:0000313" key="3">
    <source>
        <dbReference type="Proteomes" id="UP000183656"/>
    </source>
</evidence>
<dbReference type="Gene3D" id="3.10.129.10">
    <property type="entry name" value="Hotdog Thioesterase"/>
    <property type="match status" value="1"/>
</dbReference>
<dbReference type="RefSeq" id="WP_054255755.1">
    <property type="nucleotide sequence ID" value="NZ_CYIG01000009.1"/>
</dbReference>